<dbReference type="EMBL" id="CP037421">
    <property type="protein sequence ID" value="QDT27252.1"/>
    <property type="molecule type" value="Genomic_DNA"/>
</dbReference>
<dbReference type="GO" id="GO:0000166">
    <property type="term" value="F:nucleotide binding"/>
    <property type="evidence" value="ECO:0007669"/>
    <property type="project" value="UniProtKB-KW"/>
</dbReference>
<keyword evidence="5" id="KW-0560">Oxidoreductase</keyword>
<evidence type="ECO:0000313" key="6">
    <source>
        <dbReference type="Proteomes" id="UP000315647"/>
    </source>
</evidence>
<dbReference type="Gene3D" id="2.40.30.10">
    <property type="entry name" value="Translation factors"/>
    <property type="match status" value="1"/>
</dbReference>
<keyword evidence="6" id="KW-1185">Reference proteome</keyword>
<organism evidence="5 6">
    <name type="scientific">Gimesia panareensis</name>
    <dbReference type="NCBI Taxonomy" id="2527978"/>
    <lineage>
        <taxon>Bacteria</taxon>
        <taxon>Pseudomonadati</taxon>
        <taxon>Planctomycetota</taxon>
        <taxon>Planctomycetia</taxon>
        <taxon>Planctomycetales</taxon>
        <taxon>Planctomycetaceae</taxon>
        <taxon>Gimesia</taxon>
    </lineage>
</organism>
<dbReference type="AlphaFoldDB" id="A0A517Q6I9"/>
<dbReference type="RefSeq" id="WP_145449450.1">
    <property type="nucleotide sequence ID" value="NZ_CP037421.1"/>
</dbReference>
<keyword evidence="3" id="KW-0547">Nucleotide-binding</keyword>
<dbReference type="Proteomes" id="UP000315647">
    <property type="component" value="Chromosome"/>
</dbReference>
<evidence type="ECO:0000259" key="4">
    <source>
        <dbReference type="PROSITE" id="PS51384"/>
    </source>
</evidence>
<gene>
    <name evidence="5" type="primary">fpr</name>
    <name evidence="5" type="ORF">Enr10x_25670</name>
</gene>
<dbReference type="Pfam" id="PF00175">
    <property type="entry name" value="NAD_binding_1"/>
    <property type="match status" value="1"/>
</dbReference>
<dbReference type="SUPFAM" id="SSF63380">
    <property type="entry name" value="Riboflavin synthase domain-like"/>
    <property type="match status" value="1"/>
</dbReference>
<dbReference type="InterPro" id="IPR039261">
    <property type="entry name" value="FNR_nucleotide-bd"/>
</dbReference>
<reference evidence="5 6" key="1">
    <citation type="submission" date="2019-03" db="EMBL/GenBank/DDBJ databases">
        <title>Deep-cultivation of Planctomycetes and their phenomic and genomic characterization uncovers novel biology.</title>
        <authorList>
            <person name="Wiegand S."/>
            <person name="Jogler M."/>
            <person name="Boedeker C."/>
            <person name="Pinto D."/>
            <person name="Vollmers J."/>
            <person name="Rivas-Marin E."/>
            <person name="Kohn T."/>
            <person name="Peeters S.H."/>
            <person name="Heuer A."/>
            <person name="Rast P."/>
            <person name="Oberbeckmann S."/>
            <person name="Bunk B."/>
            <person name="Jeske O."/>
            <person name="Meyerdierks A."/>
            <person name="Storesund J.E."/>
            <person name="Kallscheuer N."/>
            <person name="Luecker S."/>
            <person name="Lage O.M."/>
            <person name="Pohl T."/>
            <person name="Merkel B.J."/>
            <person name="Hornburger P."/>
            <person name="Mueller R.-W."/>
            <person name="Bruemmer F."/>
            <person name="Labrenz M."/>
            <person name="Spormann A.M."/>
            <person name="Op den Camp H."/>
            <person name="Overmann J."/>
            <person name="Amann R."/>
            <person name="Jetten M.S.M."/>
            <person name="Mascher T."/>
            <person name="Medema M.H."/>
            <person name="Devos D.P."/>
            <person name="Kaster A.-K."/>
            <person name="Ovreas L."/>
            <person name="Rohde M."/>
            <person name="Galperin M.Y."/>
            <person name="Jogler C."/>
        </authorList>
    </citation>
    <scope>NUCLEOTIDE SEQUENCE [LARGE SCALE GENOMIC DNA]</scope>
    <source>
        <strain evidence="5 6">Enr10</strain>
    </source>
</reference>
<dbReference type="InterPro" id="IPR001433">
    <property type="entry name" value="OxRdtase_FAD/NAD-bd"/>
</dbReference>
<dbReference type="InterPro" id="IPR051930">
    <property type="entry name" value="FNR_type-1"/>
</dbReference>
<dbReference type="SUPFAM" id="SSF52343">
    <property type="entry name" value="Ferredoxin reductase-like, C-terminal NADP-linked domain"/>
    <property type="match status" value="1"/>
</dbReference>
<dbReference type="PROSITE" id="PS51384">
    <property type="entry name" value="FAD_FR"/>
    <property type="match status" value="1"/>
</dbReference>
<dbReference type="Gene3D" id="3.40.50.80">
    <property type="entry name" value="Nucleotide-binding domain of ferredoxin-NADP reductase (FNR) module"/>
    <property type="match status" value="1"/>
</dbReference>
<dbReference type="PANTHER" id="PTHR47878:SF2">
    <property type="entry name" value="OXIDOREDUCTASE FAD_NAD(P)-BINDING DOMAIN PROTEIN"/>
    <property type="match status" value="1"/>
</dbReference>
<sequence>MNPSNPPSGQSTSEIEELRNKYYNATVQDLRMPHDHLMIVRVKPDAEVPRFLGGQYTTLGLGSWEHRVDGGPLAELPKQKLIRRAYSISCPMLDVQGDLLANDEIDYLEFYITLVLRPDTDDPPLTPRLFNLKVGDRLHLGKKPVGTYTLKPIAPEDNVIFAGTGTGEAPHNSMTIELLKRGHTGKVVSMTCVRYRGDLGYLDQQKQLMEKYSNYRYGAFTTREPENIDSQHPQYVGKQYLQDIIVPESFQEQFGWIPHPEHTQVFLCGNPSMIGLPEKNEQGELVYPESKGMVELLTEQGYKLSTPKSPGNIHFEKYW</sequence>
<dbReference type="CDD" id="cd06195">
    <property type="entry name" value="FNR1"/>
    <property type="match status" value="1"/>
</dbReference>
<evidence type="ECO:0000256" key="3">
    <source>
        <dbReference type="ARBA" id="ARBA00022741"/>
    </source>
</evidence>
<proteinExistence type="inferred from homology"/>
<dbReference type="InterPro" id="IPR017938">
    <property type="entry name" value="Riboflavin_synthase-like_b-brl"/>
</dbReference>
<dbReference type="PANTHER" id="PTHR47878">
    <property type="entry name" value="OXIDOREDUCTASE FAD/NAD(P)-BINDING DOMAIN PROTEIN"/>
    <property type="match status" value="1"/>
</dbReference>
<evidence type="ECO:0000256" key="2">
    <source>
        <dbReference type="ARBA" id="ARBA00013223"/>
    </source>
</evidence>
<protein>
    <recommendedName>
        <fullName evidence="2">ferredoxin--NADP(+) reductase</fullName>
        <ecNumber evidence="2">1.18.1.2</ecNumber>
    </recommendedName>
</protein>
<evidence type="ECO:0000313" key="5">
    <source>
        <dbReference type="EMBL" id="QDT27252.1"/>
    </source>
</evidence>
<comment type="similarity">
    <text evidence="1">Belongs to the ferredoxin--NADP reductase type 1 family.</text>
</comment>
<feature type="domain" description="FAD-binding FR-type" evidence="4">
    <location>
        <begin position="20"/>
        <end position="151"/>
    </location>
</feature>
<accession>A0A517Q6I9</accession>
<dbReference type="InterPro" id="IPR033892">
    <property type="entry name" value="FNR_bac"/>
</dbReference>
<dbReference type="EC" id="1.18.1.2" evidence="2"/>
<dbReference type="InterPro" id="IPR017927">
    <property type="entry name" value="FAD-bd_FR_type"/>
</dbReference>
<name>A0A517Q6I9_9PLAN</name>
<dbReference type="GO" id="GO:0004324">
    <property type="term" value="F:ferredoxin-NADP+ reductase activity"/>
    <property type="evidence" value="ECO:0007669"/>
    <property type="project" value="UniProtKB-EC"/>
</dbReference>
<evidence type="ECO:0000256" key="1">
    <source>
        <dbReference type="ARBA" id="ARBA00008312"/>
    </source>
</evidence>